<organism evidence="2 3">
    <name type="scientific">Puccinia triticina</name>
    <dbReference type="NCBI Taxonomy" id="208348"/>
    <lineage>
        <taxon>Eukaryota</taxon>
        <taxon>Fungi</taxon>
        <taxon>Dikarya</taxon>
        <taxon>Basidiomycota</taxon>
        <taxon>Pucciniomycotina</taxon>
        <taxon>Pucciniomycetes</taxon>
        <taxon>Pucciniales</taxon>
        <taxon>Pucciniaceae</taxon>
        <taxon>Puccinia</taxon>
    </lineage>
</organism>
<keyword evidence="3" id="KW-1185">Reference proteome</keyword>
<evidence type="ECO:0000313" key="3">
    <source>
        <dbReference type="Proteomes" id="UP001164743"/>
    </source>
</evidence>
<protein>
    <submittedName>
        <fullName evidence="2">Uncharacterized protein</fullName>
    </submittedName>
</protein>
<dbReference type="RefSeq" id="XP_053024115.1">
    <property type="nucleotide sequence ID" value="XM_053172922.1"/>
</dbReference>
<gene>
    <name evidence="2" type="ORF">PtA15_9A687</name>
</gene>
<dbReference type="EMBL" id="CP110429">
    <property type="protein sequence ID" value="WAQ88560.1"/>
    <property type="molecule type" value="Genomic_DNA"/>
</dbReference>
<proteinExistence type="predicted"/>
<accession>A0ABY7CV78</accession>
<sequence length="246" mass="26240">MHHSFIQTGEYLSPCKCLAPVSPPPSPWQPAQLCPLTNSRFSHCHSASTSSTFPSCGLPQTPTAKCSLPRRPHLQTRECLTFYNPAPAGPLNCSKSMAGCRPATPSCSSRPTCQGSLSGFSPGRPPWAPASSRGTPSASLADLARPKTLFATHSAGKRVFKPVACSKGWLEDGEPGSCDDSFLDCVEIVDHGQQLLAHSLNNAFPGEQGQPVFQRDANKPIVLNPLANTIKAKQTLHLLLRINCSG</sequence>
<feature type="region of interest" description="Disordered" evidence="1">
    <location>
        <begin position="118"/>
        <end position="139"/>
    </location>
</feature>
<dbReference type="GeneID" id="77813817"/>
<evidence type="ECO:0000256" key="1">
    <source>
        <dbReference type="SAM" id="MobiDB-lite"/>
    </source>
</evidence>
<evidence type="ECO:0000313" key="2">
    <source>
        <dbReference type="EMBL" id="WAQ88560.1"/>
    </source>
</evidence>
<name>A0ABY7CV78_9BASI</name>
<reference evidence="2" key="1">
    <citation type="submission" date="2022-10" db="EMBL/GenBank/DDBJ databases">
        <title>Puccinia triticina Genome sequencing and assembly.</title>
        <authorList>
            <person name="Li C."/>
        </authorList>
    </citation>
    <scope>NUCLEOTIDE SEQUENCE</scope>
    <source>
        <strain evidence="2">Pt15</strain>
    </source>
</reference>
<dbReference type="Proteomes" id="UP001164743">
    <property type="component" value="Chromosome 9A"/>
</dbReference>